<evidence type="ECO:0000256" key="12">
    <source>
        <dbReference type="RuleBase" id="RU363039"/>
    </source>
</evidence>
<dbReference type="GO" id="GO:0005524">
    <property type="term" value="F:ATP binding"/>
    <property type="evidence" value="ECO:0007669"/>
    <property type="project" value="UniProtKB-KW"/>
</dbReference>
<dbReference type="SUPFAM" id="SSF47323">
    <property type="entry name" value="Anticodon-binding domain of a subclass of class I aminoacyl-tRNA synthetases"/>
    <property type="match status" value="1"/>
</dbReference>
<dbReference type="PROSITE" id="PS00178">
    <property type="entry name" value="AA_TRNA_LIGASE_I"/>
    <property type="match status" value="1"/>
</dbReference>
<dbReference type="GO" id="GO:0006431">
    <property type="term" value="P:methionyl-tRNA aminoacylation"/>
    <property type="evidence" value="ECO:0007669"/>
    <property type="project" value="InterPro"/>
</dbReference>
<dbReference type="Proteomes" id="UP000034751">
    <property type="component" value="Unassembled WGS sequence"/>
</dbReference>
<evidence type="ECO:0000313" key="15">
    <source>
        <dbReference type="Proteomes" id="UP000034751"/>
    </source>
</evidence>
<dbReference type="CDD" id="cd00814">
    <property type="entry name" value="MetRS_core"/>
    <property type="match status" value="1"/>
</dbReference>
<keyword evidence="9 12" id="KW-0030">Aminoacyl-tRNA synthetase</keyword>
<keyword evidence="6 12" id="KW-0547">Nucleotide-binding</keyword>
<protein>
    <recommendedName>
        <fullName evidence="3">Methionine--tRNA ligase</fullName>
        <ecNumber evidence="2">6.1.1.10</ecNumber>
    </recommendedName>
    <alternativeName>
        <fullName evidence="10">Methionyl-tRNA synthetase</fullName>
    </alternativeName>
</protein>
<evidence type="ECO:0000313" key="14">
    <source>
        <dbReference type="EMBL" id="KKT18491.1"/>
    </source>
</evidence>
<evidence type="ECO:0000256" key="5">
    <source>
        <dbReference type="ARBA" id="ARBA00022598"/>
    </source>
</evidence>
<dbReference type="EC" id="6.1.1.10" evidence="2"/>
<evidence type="ECO:0000256" key="8">
    <source>
        <dbReference type="ARBA" id="ARBA00022917"/>
    </source>
</evidence>
<dbReference type="Gene3D" id="1.10.730.10">
    <property type="entry name" value="Isoleucyl-tRNA Synthetase, Domain 1"/>
    <property type="match status" value="1"/>
</dbReference>
<comment type="caution">
    <text evidence="14">The sequence shown here is derived from an EMBL/GenBank/DDBJ whole genome shotgun (WGS) entry which is preliminary data.</text>
</comment>
<dbReference type="InterPro" id="IPR033911">
    <property type="entry name" value="MetRS_core"/>
</dbReference>
<proteinExistence type="inferred from homology"/>
<dbReference type="InterPro" id="IPR001412">
    <property type="entry name" value="aa-tRNA-synth_I_CS"/>
</dbReference>
<dbReference type="EMBL" id="LCGS01000031">
    <property type="protein sequence ID" value="KKT18491.1"/>
    <property type="molecule type" value="Genomic_DNA"/>
</dbReference>
<sequence>MKPNSFYITTTLPYVNAPLHMGHALEFVRADVIARYKKLSGFDVYFNTGTDEHGKKNYDKALEKGLSPEEFVDRGFETFKEQLKMFGVSEDVHFIRTTDKHHEMAACEFWKRVKDNGYIYKKSYKAKYCVGCESEKTDSELDEKGECPLHPGKKLELIDEENYFFKFSQFGEKLLKFYKERPDFVVPDFRLNEMKNFIKNGLQDFSISRLKSKMPWGIEVPDDKEHVMYVWFDALVNYISTLGWPFDSAQDLRPENNKENNFEKYWVNGSPTQYCGKDNTRFQAVMWQAMLLAADLPNSRQIVVNGFITGEGGMRMSKTVGNVVDPADIVKEYGTDALRYFLLREISSFEDSPFTTERFKEAYNAGLANGLGNLASRILTMAENYNVSTLDPVVRYKENEDLESFDIKKYMDKIWDRIQNADKKIQEKEPYKIYKTDHEIAVNIVSDLCTDLFYIAKLLIPVMPETAEKILFYLKDGKAIRPEKPLFPRKD</sequence>
<dbReference type="InterPro" id="IPR023457">
    <property type="entry name" value="Met-tRNA_synth_2"/>
</dbReference>
<evidence type="ECO:0000256" key="7">
    <source>
        <dbReference type="ARBA" id="ARBA00022840"/>
    </source>
</evidence>
<dbReference type="PRINTS" id="PR01041">
    <property type="entry name" value="TRNASYNTHMET"/>
</dbReference>
<dbReference type="SUPFAM" id="SSF52374">
    <property type="entry name" value="Nucleotidylyl transferase"/>
    <property type="match status" value="1"/>
</dbReference>
<keyword evidence="4" id="KW-0963">Cytoplasm</keyword>
<evidence type="ECO:0000256" key="2">
    <source>
        <dbReference type="ARBA" id="ARBA00012838"/>
    </source>
</evidence>
<dbReference type="InterPro" id="IPR014758">
    <property type="entry name" value="Met-tRNA_synth"/>
</dbReference>
<dbReference type="Gene3D" id="2.170.220.10">
    <property type="match status" value="1"/>
</dbReference>
<dbReference type="Pfam" id="PF09334">
    <property type="entry name" value="tRNA-synt_1g"/>
    <property type="match status" value="2"/>
</dbReference>
<evidence type="ECO:0000256" key="11">
    <source>
        <dbReference type="ARBA" id="ARBA00047364"/>
    </source>
</evidence>
<evidence type="ECO:0000256" key="6">
    <source>
        <dbReference type="ARBA" id="ARBA00022741"/>
    </source>
</evidence>
<dbReference type="NCBIfam" id="TIGR00398">
    <property type="entry name" value="metG"/>
    <property type="match status" value="1"/>
</dbReference>
<dbReference type="GO" id="GO:0004825">
    <property type="term" value="F:methionine-tRNA ligase activity"/>
    <property type="evidence" value="ECO:0007669"/>
    <property type="project" value="UniProtKB-EC"/>
</dbReference>
<dbReference type="Gene3D" id="3.40.50.620">
    <property type="entry name" value="HUPs"/>
    <property type="match status" value="1"/>
</dbReference>
<evidence type="ECO:0000256" key="1">
    <source>
        <dbReference type="ARBA" id="ARBA00003314"/>
    </source>
</evidence>
<dbReference type="PANTHER" id="PTHR43326">
    <property type="entry name" value="METHIONYL-TRNA SYNTHETASE"/>
    <property type="match status" value="1"/>
</dbReference>
<dbReference type="InterPro" id="IPR014729">
    <property type="entry name" value="Rossmann-like_a/b/a_fold"/>
</dbReference>
<dbReference type="InterPro" id="IPR015413">
    <property type="entry name" value="Methionyl/Leucyl_tRNA_Synth"/>
</dbReference>
<name>A0A0G1F856_9BACT</name>
<comment type="catalytic activity">
    <reaction evidence="11">
        <text>tRNA(Met) + L-methionine + ATP = L-methionyl-tRNA(Met) + AMP + diphosphate</text>
        <dbReference type="Rhea" id="RHEA:13481"/>
        <dbReference type="Rhea" id="RHEA-COMP:9667"/>
        <dbReference type="Rhea" id="RHEA-COMP:9698"/>
        <dbReference type="ChEBI" id="CHEBI:30616"/>
        <dbReference type="ChEBI" id="CHEBI:33019"/>
        <dbReference type="ChEBI" id="CHEBI:57844"/>
        <dbReference type="ChEBI" id="CHEBI:78442"/>
        <dbReference type="ChEBI" id="CHEBI:78530"/>
        <dbReference type="ChEBI" id="CHEBI:456215"/>
        <dbReference type="EC" id="6.1.1.10"/>
    </reaction>
</comment>
<evidence type="ECO:0000256" key="10">
    <source>
        <dbReference type="ARBA" id="ARBA00030904"/>
    </source>
</evidence>
<keyword evidence="7 12" id="KW-0067">ATP-binding</keyword>
<comment type="function">
    <text evidence="1">Is required not only for elongation of protein synthesis but also for the initiation of all mRNA translation through initiator tRNA(fMet) aminoacylation.</text>
</comment>
<dbReference type="STRING" id="1618747.UW02_C0031G0010"/>
<comment type="similarity">
    <text evidence="12">Belongs to the class-I aminoacyl-tRNA synthetase family.</text>
</comment>
<keyword evidence="5 12" id="KW-0436">Ligase</keyword>
<dbReference type="PATRIC" id="fig|1618747.3.peg.815"/>
<evidence type="ECO:0000256" key="3">
    <source>
        <dbReference type="ARBA" id="ARBA00018753"/>
    </source>
</evidence>
<dbReference type="FunFam" id="2.170.220.10:FF:000001">
    <property type="entry name" value="methionine--tRNA ligase, mitochondrial"/>
    <property type="match status" value="1"/>
</dbReference>
<accession>A0A0G1F856</accession>
<gene>
    <name evidence="14" type="ORF">UW02_C0031G0010</name>
</gene>
<dbReference type="AlphaFoldDB" id="A0A0G1F856"/>
<reference evidence="14 15" key="1">
    <citation type="journal article" date="2015" name="Nature">
        <title>rRNA introns, odd ribosomes, and small enigmatic genomes across a large radiation of phyla.</title>
        <authorList>
            <person name="Brown C.T."/>
            <person name="Hug L.A."/>
            <person name="Thomas B.C."/>
            <person name="Sharon I."/>
            <person name="Castelle C.J."/>
            <person name="Singh A."/>
            <person name="Wilkins M.J."/>
            <person name="Williams K.H."/>
            <person name="Banfield J.F."/>
        </authorList>
    </citation>
    <scope>NUCLEOTIDE SEQUENCE [LARGE SCALE GENOMIC DNA]</scope>
</reference>
<dbReference type="PANTHER" id="PTHR43326:SF1">
    <property type="entry name" value="METHIONINE--TRNA LIGASE, MITOCHONDRIAL"/>
    <property type="match status" value="1"/>
</dbReference>
<dbReference type="InterPro" id="IPR009080">
    <property type="entry name" value="tRNAsynth_Ia_anticodon-bd"/>
</dbReference>
<organism evidence="14 15">
    <name type="scientific">Candidatus Nomurabacteria bacterium GW2011_GWB1_43_7</name>
    <dbReference type="NCBI Taxonomy" id="1618747"/>
    <lineage>
        <taxon>Bacteria</taxon>
        <taxon>Candidatus Nomuraibacteriota</taxon>
    </lineage>
</organism>
<feature type="domain" description="Methionyl/Leucyl tRNA synthetase" evidence="13">
    <location>
        <begin position="7"/>
        <end position="149"/>
    </location>
</feature>
<evidence type="ECO:0000256" key="4">
    <source>
        <dbReference type="ARBA" id="ARBA00022490"/>
    </source>
</evidence>
<evidence type="ECO:0000259" key="13">
    <source>
        <dbReference type="Pfam" id="PF09334"/>
    </source>
</evidence>
<evidence type="ECO:0000256" key="9">
    <source>
        <dbReference type="ARBA" id="ARBA00023146"/>
    </source>
</evidence>
<keyword evidence="8 12" id="KW-0648">Protein biosynthesis</keyword>
<feature type="domain" description="Methionyl/Leucyl tRNA synthetase" evidence="13">
    <location>
        <begin position="153"/>
        <end position="378"/>
    </location>
</feature>